<dbReference type="PROSITE" id="PS51782">
    <property type="entry name" value="LYSM"/>
    <property type="match status" value="1"/>
</dbReference>
<dbReference type="AlphaFoldDB" id="A0A232EWR9"/>
<dbReference type="Pfam" id="PF01476">
    <property type="entry name" value="LysM"/>
    <property type="match status" value="1"/>
</dbReference>
<evidence type="ECO:0000313" key="5">
    <source>
        <dbReference type="Proteomes" id="UP000215335"/>
    </source>
</evidence>
<dbReference type="Proteomes" id="UP000215335">
    <property type="component" value="Unassembled WGS sequence"/>
</dbReference>
<dbReference type="SMART" id="SM00257">
    <property type="entry name" value="LysM"/>
    <property type="match status" value="1"/>
</dbReference>
<evidence type="ECO:0000256" key="2">
    <source>
        <dbReference type="SAM" id="Phobius"/>
    </source>
</evidence>
<reference evidence="4 5" key="1">
    <citation type="journal article" date="2017" name="Curr. Biol.">
        <title>The Evolution of Venom by Co-option of Single-Copy Genes.</title>
        <authorList>
            <person name="Martinson E.O."/>
            <person name="Mrinalini"/>
            <person name="Kelkar Y.D."/>
            <person name="Chang C.H."/>
            <person name="Werren J.H."/>
        </authorList>
    </citation>
    <scope>NUCLEOTIDE SEQUENCE [LARGE SCALE GENOMIC DNA]</scope>
    <source>
        <strain evidence="4 5">Alberta</strain>
        <tissue evidence="4">Whole body</tissue>
    </source>
</reference>
<protein>
    <recommendedName>
        <fullName evidence="3">LysM domain-containing protein</fullName>
    </recommendedName>
</protein>
<evidence type="ECO:0000313" key="4">
    <source>
        <dbReference type="EMBL" id="OXU22799.1"/>
    </source>
</evidence>
<evidence type="ECO:0000259" key="3">
    <source>
        <dbReference type="PROSITE" id="PS51782"/>
    </source>
</evidence>
<evidence type="ECO:0000256" key="1">
    <source>
        <dbReference type="SAM" id="MobiDB-lite"/>
    </source>
</evidence>
<name>A0A232EWR9_9HYME</name>
<proteinExistence type="predicted"/>
<keyword evidence="2" id="KW-0472">Membrane</keyword>
<dbReference type="InterPro" id="IPR036779">
    <property type="entry name" value="LysM_dom_sf"/>
</dbReference>
<comment type="caution">
    <text evidence="4">The sequence shown here is derived from an EMBL/GenBank/DDBJ whole genome shotgun (WGS) entry which is preliminary data.</text>
</comment>
<feature type="region of interest" description="Disordered" evidence="1">
    <location>
        <begin position="127"/>
        <end position="147"/>
    </location>
</feature>
<dbReference type="OrthoDB" id="538216at2759"/>
<feature type="compositionally biased region" description="Polar residues" evidence="1">
    <location>
        <begin position="1"/>
        <end position="12"/>
    </location>
</feature>
<dbReference type="PANTHER" id="PTHR20932:SF13">
    <property type="entry name" value="LD36653P"/>
    <property type="match status" value="1"/>
</dbReference>
<dbReference type="InterPro" id="IPR018392">
    <property type="entry name" value="LysM"/>
</dbReference>
<keyword evidence="2" id="KW-0812">Transmembrane</keyword>
<dbReference type="SUPFAM" id="SSF54106">
    <property type="entry name" value="LysM domain"/>
    <property type="match status" value="1"/>
</dbReference>
<keyword evidence="5" id="KW-1185">Reference proteome</keyword>
<feature type="domain" description="LysM" evidence="3">
    <location>
        <begin position="67"/>
        <end position="111"/>
    </location>
</feature>
<keyword evidence="2" id="KW-1133">Transmembrane helix</keyword>
<dbReference type="PANTHER" id="PTHR20932">
    <property type="entry name" value="LYSM AND PUTATIVE PEPTIDOGLYCAN-BINDING DOMAIN-CONTAINING PROTEIN"/>
    <property type="match status" value="1"/>
</dbReference>
<dbReference type="Gene3D" id="3.10.350.10">
    <property type="entry name" value="LysM domain"/>
    <property type="match status" value="1"/>
</dbReference>
<feature type="region of interest" description="Disordered" evidence="1">
    <location>
        <begin position="1"/>
        <end position="31"/>
    </location>
</feature>
<sequence>MRKKSASGTNEFQKAGRQAAYQRGNQREGSPHYVFLYSEDDQSEDEEVFSMKDKNSKPALPRKVEVINVKIQSDDTLQALALRYHCTISELKRINNIHKDNEIHAHRSIKVPVQAYSLLTETLGKSNETNQDSALDPAVSNQNEGTSSKENQLIDLLTTASTSSTIEINNIILNSTVEPLSQYNNESSQSGIDETETDQLINSIESINRQSSNDVVNTFKCSGADWGLSWFQLLCFSLLLGFLGPIIYVLYIAESSKHHHSS</sequence>
<organism evidence="4 5">
    <name type="scientific">Trichomalopsis sarcophagae</name>
    <dbReference type="NCBI Taxonomy" id="543379"/>
    <lineage>
        <taxon>Eukaryota</taxon>
        <taxon>Metazoa</taxon>
        <taxon>Ecdysozoa</taxon>
        <taxon>Arthropoda</taxon>
        <taxon>Hexapoda</taxon>
        <taxon>Insecta</taxon>
        <taxon>Pterygota</taxon>
        <taxon>Neoptera</taxon>
        <taxon>Endopterygota</taxon>
        <taxon>Hymenoptera</taxon>
        <taxon>Apocrita</taxon>
        <taxon>Proctotrupomorpha</taxon>
        <taxon>Chalcidoidea</taxon>
        <taxon>Pteromalidae</taxon>
        <taxon>Pteromalinae</taxon>
        <taxon>Trichomalopsis</taxon>
    </lineage>
</organism>
<dbReference type="InterPro" id="IPR045030">
    <property type="entry name" value="LYSM1-4"/>
</dbReference>
<accession>A0A232EWR9</accession>
<dbReference type="EMBL" id="NNAY01001825">
    <property type="protein sequence ID" value="OXU22799.1"/>
    <property type="molecule type" value="Genomic_DNA"/>
</dbReference>
<feature type="transmembrane region" description="Helical" evidence="2">
    <location>
        <begin position="230"/>
        <end position="253"/>
    </location>
</feature>
<gene>
    <name evidence="4" type="ORF">TSAR_005752</name>
</gene>
<dbReference type="CDD" id="cd00118">
    <property type="entry name" value="LysM"/>
    <property type="match status" value="1"/>
</dbReference>
<dbReference type="STRING" id="543379.A0A232EWR9"/>